<organism evidence="1 2">
    <name type="scientific">Pseudonocardia xinjiangensis</name>
    <dbReference type="NCBI Taxonomy" id="75289"/>
    <lineage>
        <taxon>Bacteria</taxon>
        <taxon>Bacillati</taxon>
        <taxon>Actinomycetota</taxon>
        <taxon>Actinomycetes</taxon>
        <taxon>Pseudonocardiales</taxon>
        <taxon>Pseudonocardiaceae</taxon>
        <taxon>Pseudonocardia</taxon>
    </lineage>
</organism>
<evidence type="ECO:0000313" key="2">
    <source>
        <dbReference type="Proteomes" id="UP001296706"/>
    </source>
</evidence>
<dbReference type="RefSeq" id="WP_169399095.1">
    <property type="nucleotide sequence ID" value="NZ_BAAAJH010000018.1"/>
</dbReference>
<gene>
    <name evidence="1" type="ORF">HF577_28675</name>
</gene>
<dbReference type="Proteomes" id="UP001296706">
    <property type="component" value="Unassembled WGS sequence"/>
</dbReference>
<comment type="caution">
    <text evidence="1">The sequence shown here is derived from an EMBL/GenBank/DDBJ whole genome shotgun (WGS) entry which is preliminary data.</text>
</comment>
<accession>A0ABX1RMD3</accession>
<dbReference type="EMBL" id="JAAXKY010000127">
    <property type="protein sequence ID" value="NMH81054.1"/>
    <property type="molecule type" value="Genomic_DNA"/>
</dbReference>
<evidence type="ECO:0008006" key="3">
    <source>
        <dbReference type="Google" id="ProtNLM"/>
    </source>
</evidence>
<protein>
    <recommendedName>
        <fullName evidence="3">Glyoxalase-like domain-containing protein</fullName>
    </recommendedName>
</protein>
<name>A0ABX1RMD3_9PSEU</name>
<sequence length="59" mass="6292">MIVAHPHERRVELFRALGGRLVPVQPGAEGELTSEVLGIVLRTVDGKLEISWSGGSATV</sequence>
<proteinExistence type="predicted"/>
<evidence type="ECO:0000313" key="1">
    <source>
        <dbReference type="EMBL" id="NMH81054.1"/>
    </source>
</evidence>
<keyword evidence="2" id="KW-1185">Reference proteome</keyword>
<reference evidence="1 2" key="1">
    <citation type="submission" date="2020-04" db="EMBL/GenBank/DDBJ databases">
        <authorList>
            <person name="Klaysubun C."/>
            <person name="Duangmal K."/>
            <person name="Lipun K."/>
        </authorList>
    </citation>
    <scope>NUCLEOTIDE SEQUENCE [LARGE SCALE GENOMIC DNA]</scope>
    <source>
        <strain evidence="1 2">JCM 11839</strain>
    </source>
</reference>